<evidence type="ECO:0000256" key="1">
    <source>
        <dbReference type="ARBA" id="ARBA00004127"/>
    </source>
</evidence>
<evidence type="ECO:0000256" key="3">
    <source>
        <dbReference type="ARBA" id="ARBA00022448"/>
    </source>
</evidence>
<dbReference type="PANTHER" id="PTHR12263">
    <property type="entry name" value="VACUOLAR ATP SYNTHASE SUBUNIT H"/>
    <property type="match status" value="1"/>
</dbReference>
<dbReference type="InterPro" id="IPR008389">
    <property type="entry name" value="ATPase_V0-cplx_e1/e2_su"/>
</dbReference>
<evidence type="ECO:0000313" key="10">
    <source>
        <dbReference type="EMBL" id="KAJ8317470.1"/>
    </source>
</evidence>
<keyword evidence="7" id="KW-0406">Ion transport</keyword>
<organism evidence="10 11">
    <name type="scientific">Tegillarca granosa</name>
    <name type="common">Malaysian cockle</name>
    <name type="synonym">Anadara granosa</name>
    <dbReference type="NCBI Taxonomy" id="220873"/>
    <lineage>
        <taxon>Eukaryota</taxon>
        <taxon>Metazoa</taxon>
        <taxon>Spiralia</taxon>
        <taxon>Lophotrochozoa</taxon>
        <taxon>Mollusca</taxon>
        <taxon>Bivalvia</taxon>
        <taxon>Autobranchia</taxon>
        <taxon>Pteriomorphia</taxon>
        <taxon>Arcoida</taxon>
        <taxon>Arcoidea</taxon>
        <taxon>Arcidae</taxon>
        <taxon>Tegillarca</taxon>
    </lineage>
</organism>
<evidence type="ECO:0008006" key="12">
    <source>
        <dbReference type="Google" id="ProtNLM"/>
    </source>
</evidence>
<evidence type="ECO:0000256" key="8">
    <source>
        <dbReference type="ARBA" id="ARBA00023136"/>
    </source>
</evidence>
<feature type="transmembrane region" description="Helical" evidence="9">
    <location>
        <begin position="6"/>
        <end position="26"/>
    </location>
</feature>
<feature type="transmembrane region" description="Helical" evidence="9">
    <location>
        <begin position="38"/>
        <end position="60"/>
    </location>
</feature>
<name>A0ABQ9FMH3_TEGGR</name>
<keyword evidence="3" id="KW-0813">Transport</keyword>
<comment type="similarity">
    <text evidence="2">Belongs to the V-ATPase e1/e2 subunit family.</text>
</comment>
<dbReference type="Proteomes" id="UP001217089">
    <property type="component" value="Unassembled WGS sequence"/>
</dbReference>
<evidence type="ECO:0000256" key="2">
    <source>
        <dbReference type="ARBA" id="ARBA00008328"/>
    </source>
</evidence>
<dbReference type="PANTHER" id="PTHR12263:SF0">
    <property type="entry name" value="V-TYPE PROTON ATPASE SUBUNIT"/>
    <property type="match status" value="1"/>
</dbReference>
<reference evidence="10 11" key="1">
    <citation type="submission" date="2022-12" db="EMBL/GenBank/DDBJ databases">
        <title>Chromosome-level genome of Tegillarca granosa.</title>
        <authorList>
            <person name="Kim J."/>
        </authorList>
    </citation>
    <scope>NUCLEOTIDE SEQUENCE [LARGE SCALE GENOMIC DNA]</scope>
    <source>
        <strain evidence="10">Teg-2019</strain>
        <tissue evidence="10">Adductor muscle</tissue>
    </source>
</reference>
<gene>
    <name evidence="10" type="ORF">KUTeg_005374</name>
</gene>
<dbReference type="Pfam" id="PF05493">
    <property type="entry name" value="ATP_synt_H"/>
    <property type="match status" value="1"/>
</dbReference>
<keyword evidence="11" id="KW-1185">Reference proteome</keyword>
<evidence type="ECO:0000256" key="4">
    <source>
        <dbReference type="ARBA" id="ARBA00022692"/>
    </source>
</evidence>
<proteinExistence type="inferred from homology"/>
<evidence type="ECO:0000256" key="6">
    <source>
        <dbReference type="ARBA" id="ARBA00022989"/>
    </source>
</evidence>
<keyword evidence="4 9" id="KW-0812">Transmembrane</keyword>
<comment type="caution">
    <text evidence="10">The sequence shown here is derived from an EMBL/GenBank/DDBJ whole genome shotgun (WGS) entry which is preliminary data.</text>
</comment>
<comment type="subcellular location">
    <subcellularLocation>
        <location evidence="1">Endomembrane system</location>
        <topology evidence="1">Multi-pass membrane protein</topology>
    </subcellularLocation>
</comment>
<keyword evidence="6 9" id="KW-1133">Transmembrane helix</keyword>
<protein>
    <recommendedName>
        <fullName evidence="12">V-type proton ATPase subunit</fullName>
    </recommendedName>
</protein>
<accession>A0ABQ9FMH3</accession>
<keyword evidence="8 9" id="KW-0472">Membrane</keyword>
<evidence type="ECO:0000256" key="9">
    <source>
        <dbReference type="SAM" id="Phobius"/>
    </source>
</evidence>
<evidence type="ECO:0000256" key="5">
    <source>
        <dbReference type="ARBA" id="ARBA00022781"/>
    </source>
</evidence>
<dbReference type="EMBL" id="JARBDR010000246">
    <property type="protein sequence ID" value="KAJ8317470.1"/>
    <property type="molecule type" value="Genomic_DNA"/>
</dbReference>
<evidence type="ECO:0000256" key="7">
    <source>
        <dbReference type="ARBA" id="ARBA00023065"/>
    </source>
</evidence>
<sequence length="83" mass="9527">MDRKIIPAVAMTSIWGFVGIVAPIFVQFCMRGSPNKGVVQVMLVLTAACCWLFWLCAWMFQLNPLIGPSLETNFIRYIQEEWK</sequence>
<keyword evidence="5" id="KW-0375">Hydrogen ion transport</keyword>
<evidence type="ECO:0000313" key="11">
    <source>
        <dbReference type="Proteomes" id="UP001217089"/>
    </source>
</evidence>